<evidence type="ECO:0000313" key="2">
    <source>
        <dbReference type="Proteomes" id="UP001189429"/>
    </source>
</evidence>
<proteinExistence type="predicted"/>
<reference evidence="1" key="1">
    <citation type="submission" date="2023-10" db="EMBL/GenBank/DDBJ databases">
        <authorList>
            <person name="Chen Y."/>
            <person name="Shah S."/>
            <person name="Dougan E. K."/>
            <person name="Thang M."/>
            <person name="Chan C."/>
        </authorList>
    </citation>
    <scope>NUCLEOTIDE SEQUENCE [LARGE SCALE GENOMIC DNA]</scope>
</reference>
<dbReference type="Proteomes" id="UP001189429">
    <property type="component" value="Unassembled WGS sequence"/>
</dbReference>
<accession>A0ABN9T275</accession>
<gene>
    <name evidence="1" type="ORF">PCOR1329_LOCUS34567</name>
</gene>
<dbReference type="SUPFAM" id="SSF56219">
    <property type="entry name" value="DNase I-like"/>
    <property type="match status" value="1"/>
</dbReference>
<name>A0ABN9T275_9DINO</name>
<keyword evidence="2" id="KW-1185">Reference proteome</keyword>
<dbReference type="Gene3D" id="3.60.10.10">
    <property type="entry name" value="Endonuclease/exonuclease/phosphatase"/>
    <property type="match status" value="1"/>
</dbReference>
<dbReference type="InterPro" id="IPR036691">
    <property type="entry name" value="Endo/exonu/phosph_ase_sf"/>
</dbReference>
<organism evidence="1 2">
    <name type="scientific">Prorocentrum cordatum</name>
    <dbReference type="NCBI Taxonomy" id="2364126"/>
    <lineage>
        <taxon>Eukaryota</taxon>
        <taxon>Sar</taxon>
        <taxon>Alveolata</taxon>
        <taxon>Dinophyceae</taxon>
        <taxon>Prorocentrales</taxon>
        <taxon>Prorocentraceae</taxon>
        <taxon>Prorocentrum</taxon>
    </lineage>
</organism>
<comment type="caution">
    <text evidence="1">The sequence shown here is derived from an EMBL/GenBank/DDBJ whole genome shotgun (WGS) entry which is preliminary data.</text>
</comment>
<protein>
    <submittedName>
        <fullName evidence="1">Uncharacterized protein</fullName>
    </submittedName>
</protein>
<evidence type="ECO:0000313" key="1">
    <source>
        <dbReference type="EMBL" id="CAK0838667.1"/>
    </source>
</evidence>
<feature type="non-terminal residue" evidence="1">
    <location>
        <position position="1"/>
    </location>
</feature>
<feature type="non-terminal residue" evidence="1">
    <location>
        <position position="537"/>
    </location>
</feature>
<sequence length="537" mass="58436">VVAVQKHHLVQDKFEGARVAIAVPKHLGASYLQDCESCDIAPKEAPGRAAAVWIAAGRRALYVSIYLWAGEGMSFRSQKLLVEVMRYLVTSGLPWILAGDFQRAPKVFGEEVNLQIAEGALVAPTSDLGACRGSWGNSGAIDYIIVCKQLASGVQSVWMQEERPSAPHKPVELRLSLRVVVQYVRVLVRPQRLDGQSVVRAPQPPEYEAVKPFTSQAVATAEYARVVTSTEKEAFALMGPGMACRRSASGERYRASLAPAGGPLAAAAQSLEECCEVWQVASSKQLLPRPWLICERPPMELSRLKEVIRGFEPTARIGVDRWRPGMLRGVSNEGLQHILDISHRVERTLIWPEQTSTILYILIPKTFKNDRWAGPPSTQPGRLLAREGGGDRDVGPEALAAATAILDLVKAFERVSLHILCEQGVEHAFPLELLAVVVSYFSMAMRLQVRGPLSEAVGTVAAIIAGNKFSVALFELIMTSAMDSLVLRCPLAKWRVAPAVLDKCTEDFGQIELALSLGAKGVAAQLGGAAWLRKALE</sequence>
<dbReference type="EMBL" id="CAUYUJ010014241">
    <property type="protein sequence ID" value="CAK0838667.1"/>
    <property type="molecule type" value="Genomic_DNA"/>
</dbReference>